<dbReference type="SUPFAM" id="SSF64182">
    <property type="entry name" value="DHH phosphoesterases"/>
    <property type="match status" value="1"/>
</dbReference>
<feature type="domain" description="DHHA1" evidence="2">
    <location>
        <begin position="241"/>
        <end position="312"/>
    </location>
</feature>
<keyword evidence="4" id="KW-1185">Reference proteome</keyword>
<reference evidence="3 4" key="1">
    <citation type="submission" date="2021-06" db="EMBL/GenBank/DDBJ databases">
        <title>Clostridia strains as spoilage organisms.</title>
        <authorList>
            <person name="Wambui J."/>
            <person name="Stephan R."/>
            <person name="Stevens M.J.A."/>
        </authorList>
    </citation>
    <scope>NUCLEOTIDE SEQUENCE [LARGE SCALE GENOMIC DNA]</scope>
    <source>
        <strain evidence="3 4">CM013</strain>
    </source>
</reference>
<evidence type="ECO:0000313" key="4">
    <source>
        <dbReference type="Proteomes" id="UP000740830"/>
    </source>
</evidence>
<sequence length="316" mass="34939">MKMNKIVESILNSDSIAITYHQSPDGDALGSALGLMLGLRKIGKEAYIISRDKVPGIYRFLPNTEEIKDNVSCPKKNTHCVIVLDCGNVERISGKIDKSKINPVINIDHHLSNSKYGDINYVDTTAAATGEIVYTLLKSLDVVIDTDIAKCLYTAIITDTGSFKYSSTTASTHEIAGKLIKTGIDFPLIHRTIFENKPLRKLKLYGQLLEKVELFLNDKLAIIAMNKEQSTLLEDNSEIISLQMQIDTIEVGAFLKEVEDGIKISLRSKDKVDVRAIAEVFGGGGHEKASGLLLRDVHDIEKAKKTLINILEKELI</sequence>
<proteinExistence type="predicted"/>
<accession>A0ABS6C3P8</accession>
<dbReference type="EMBL" id="JAHLDG010000011">
    <property type="protein sequence ID" value="MBU3220098.1"/>
    <property type="molecule type" value="Genomic_DNA"/>
</dbReference>
<dbReference type="Gene3D" id="3.10.310.30">
    <property type="match status" value="1"/>
</dbReference>
<dbReference type="Pfam" id="PF02272">
    <property type="entry name" value="DHHA1"/>
    <property type="match status" value="1"/>
</dbReference>
<feature type="domain" description="DDH" evidence="1">
    <location>
        <begin position="16"/>
        <end position="156"/>
    </location>
</feature>
<dbReference type="Gene3D" id="3.90.1640.10">
    <property type="entry name" value="inorganic pyrophosphatase (n-terminal core)"/>
    <property type="match status" value="1"/>
</dbReference>
<dbReference type="InterPro" id="IPR003156">
    <property type="entry name" value="DHHA1_dom"/>
</dbReference>
<evidence type="ECO:0000313" key="3">
    <source>
        <dbReference type="EMBL" id="MBU3220098.1"/>
    </source>
</evidence>
<dbReference type="PANTHER" id="PTHR47618">
    <property type="entry name" value="BIFUNCTIONAL OLIGORIBONUCLEASE AND PAP PHOSPHATASE NRNA"/>
    <property type="match status" value="1"/>
</dbReference>
<comment type="caution">
    <text evidence="3">The sequence shown here is derived from an EMBL/GenBank/DDBJ whole genome shotgun (WGS) entry which is preliminary data.</text>
</comment>
<name>A0ABS6C3P8_9CLOT</name>
<protein>
    <submittedName>
        <fullName evidence="3">Bifunctional oligoribonuclease/PAP phosphatase NrnA</fullName>
    </submittedName>
</protein>
<dbReference type="Proteomes" id="UP000740830">
    <property type="component" value="Unassembled WGS sequence"/>
</dbReference>
<dbReference type="PANTHER" id="PTHR47618:SF1">
    <property type="entry name" value="BIFUNCTIONAL OLIGORIBONUCLEASE AND PAP PHOSPHATASE NRNA"/>
    <property type="match status" value="1"/>
</dbReference>
<evidence type="ECO:0000259" key="1">
    <source>
        <dbReference type="Pfam" id="PF01368"/>
    </source>
</evidence>
<dbReference type="Pfam" id="PF01368">
    <property type="entry name" value="DHH"/>
    <property type="match status" value="1"/>
</dbReference>
<dbReference type="InterPro" id="IPR001667">
    <property type="entry name" value="DDH_dom"/>
</dbReference>
<gene>
    <name evidence="3" type="ORF">KPL27_08380</name>
</gene>
<organism evidence="3 4">
    <name type="scientific">Clostridium algidicarnis</name>
    <dbReference type="NCBI Taxonomy" id="37659"/>
    <lineage>
        <taxon>Bacteria</taxon>
        <taxon>Bacillati</taxon>
        <taxon>Bacillota</taxon>
        <taxon>Clostridia</taxon>
        <taxon>Eubacteriales</taxon>
        <taxon>Clostridiaceae</taxon>
        <taxon>Clostridium</taxon>
    </lineage>
</organism>
<dbReference type="InterPro" id="IPR051319">
    <property type="entry name" value="Oligoribo/pAp-PDE_c-di-AMP_PDE"/>
</dbReference>
<dbReference type="InterPro" id="IPR038763">
    <property type="entry name" value="DHH_sf"/>
</dbReference>
<evidence type="ECO:0000259" key="2">
    <source>
        <dbReference type="Pfam" id="PF02272"/>
    </source>
</evidence>